<feature type="compositionally biased region" description="Basic and acidic residues" evidence="1">
    <location>
        <begin position="1"/>
        <end position="11"/>
    </location>
</feature>
<evidence type="ECO:0000313" key="3">
    <source>
        <dbReference type="Proteomes" id="UP000001631"/>
    </source>
</evidence>
<reference evidence="2" key="1">
    <citation type="submission" date="2009-02" db="EMBL/GenBank/DDBJ databases">
        <title>The Genome Sequence of Ajellomyces capsulatus strain G186AR.</title>
        <authorList>
            <consortium name="The Broad Institute Genome Sequencing Platform"/>
            <person name="Champion M."/>
            <person name="Cuomo C."/>
            <person name="Ma L.-J."/>
            <person name="Henn M.R."/>
            <person name="Sil A."/>
            <person name="Goldman B."/>
            <person name="Young S.K."/>
            <person name="Kodira C.D."/>
            <person name="Zeng Q."/>
            <person name="Koehrsen M."/>
            <person name="Alvarado L."/>
            <person name="Berlin A."/>
            <person name="Borenstein D."/>
            <person name="Chen Z."/>
            <person name="Engels R."/>
            <person name="Freedman E."/>
            <person name="Gellesch M."/>
            <person name="Goldberg J."/>
            <person name="Griggs A."/>
            <person name="Gujja S."/>
            <person name="Heiman D."/>
            <person name="Hepburn T."/>
            <person name="Howarth C."/>
            <person name="Jen D."/>
            <person name="Larson L."/>
            <person name="Lewis B."/>
            <person name="Mehta T."/>
            <person name="Park D."/>
            <person name="Pearson M."/>
            <person name="Roberts A."/>
            <person name="Saif S."/>
            <person name="Shea T."/>
            <person name="Shenoy N."/>
            <person name="Sisk P."/>
            <person name="Stolte C."/>
            <person name="Sykes S."/>
            <person name="Walk T."/>
            <person name="White J."/>
            <person name="Yandava C."/>
            <person name="Klein B."/>
            <person name="McEwen J.G."/>
            <person name="Puccia R."/>
            <person name="Goldman G.H."/>
            <person name="Felipe M.S."/>
            <person name="Nino-Vega G."/>
            <person name="San-Blas G."/>
            <person name="Taylor J."/>
            <person name="Mendoza L."/>
            <person name="Galagan J."/>
            <person name="Nusbaum C."/>
            <person name="Birren B."/>
        </authorList>
    </citation>
    <scope>NUCLEOTIDE SEQUENCE</scope>
    <source>
        <strain evidence="2">G186AR</strain>
    </source>
</reference>
<dbReference type="EMBL" id="GG663366">
    <property type="protein sequence ID" value="EEH08127.1"/>
    <property type="molecule type" value="Genomic_DNA"/>
</dbReference>
<feature type="compositionally biased region" description="Basic and acidic residues" evidence="1">
    <location>
        <begin position="27"/>
        <end position="36"/>
    </location>
</feature>
<feature type="region of interest" description="Disordered" evidence="1">
    <location>
        <begin position="1"/>
        <end position="49"/>
    </location>
</feature>
<keyword evidence="3" id="KW-1185">Reference proteome</keyword>
<dbReference type="RefSeq" id="XP_045288608.1">
    <property type="nucleotide sequence ID" value="XM_045430465.1"/>
</dbReference>
<proteinExistence type="predicted"/>
<name>C0NJT6_AJECG</name>
<gene>
    <name evidence="2" type="ORF">HCBG_03416</name>
</gene>
<dbReference type="GeneID" id="69036432"/>
<dbReference type="InParanoid" id="C0NJT6"/>
<accession>C0NJT6</accession>
<organism evidence="2 3">
    <name type="scientific">Ajellomyces capsulatus (strain G186AR / H82 / ATCC MYA-2454 / RMSCC 2432)</name>
    <name type="common">Darling's disease fungus</name>
    <name type="synonym">Histoplasma capsulatum</name>
    <dbReference type="NCBI Taxonomy" id="447093"/>
    <lineage>
        <taxon>Eukaryota</taxon>
        <taxon>Fungi</taxon>
        <taxon>Dikarya</taxon>
        <taxon>Ascomycota</taxon>
        <taxon>Pezizomycotina</taxon>
        <taxon>Eurotiomycetes</taxon>
        <taxon>Eurotiomycetidae</taxon>
        <taxon>Onygenales</taxon>
        <taxon>Ajellomycetaceae</taxon>
        <taxon>Histoplasma</taxon>
    </lineage>
</organism>
<dbReference type="Proteomes" id="UP000001631">
    <property type="component" value="Unassembled WGS sequence"/>
</dbReference>
<evidence type="ECO:0000256" key="1">
    <source>
        <dbReference type="SAM" id="MobiDB-lite"/>
    </source>
</evidence>
<dbReference type="AlphaFoldDB" id="C0NJT6"/>
<evidence type="ECO:0000313" key="2">
    <source>
        <dbReference type="EMBL" id="EEH08127.1"/>
    </source>
</evidence>
<dbReference type="HOGENOM" id="CLU_2262968_0_0_1"/>
<sequence>MKAEGELRLDKNGSCSDTTLEAGNGRPWEEEREKQTQMKPHRSLQINKRPPRRKFILFYNEPQLPESTDLGYIPISDQNQAANPGFHWAHQCIQATFAVGIIK</sequence>
<protein>
    <submittedName>
        <fullName evidence="2">Uncharacterized protein</fullName>
    </submittedName>
</protein>